<gene>
    <name evidence="1" type="ORF">LACBIDRAFT_325968</name>
</gene>
<dbReference type="Proteomes" id="UP000001194">
    <property type="component" value="Unassembled WGS sequence"/>
</dbReference>
<dbReference type="GeneID" id="6075290"/>
<dbReference type="EMBL" id="DS547099">
    <property type="protein sequence ID" value="EDR09285.1"/>
    <property type="molecule type" value="Genomic_DNA"/>
</dbReference>
<reference evidence="1 2" key="1">
    <citation type="journal article" date="2008" name="Nature">
        <title>The genome of Laccaria bicolor provides insights into mycorrhizal symbiosis.</title>
        <authorList>
            <person name="Martin F."/>
            <person name="Aerts A."/>
            <person name="Ahren D."/>
            <person name="Brun A."/>
            <person name="Danchin E.G.J."/>
            <person name="Duchaussoy F."/>
            <person name="Gibon J."/>
            <person name="Kohler A."/>
            <person name="Lindquist E."/>
            <person name="Pereda V."/>
            <person name="Salamov A."/>
            <person name="Shapiro H.J."/>
            <person name="Wuyts J."/>
            <person name="Blaudez D."/>
            <person name="Buee M."/>
            <person name="Brokstein P."/>
            <person name="Canbaeck B."/>
            <person name="Cohen D."/>
            <person name="Courty P.E."/>
            <person name="Coutinho P.M."/>
            <person name="Delaruelle C."/>
            <person name="Detter J.C."/>
            <person name="Deveau A."/>
            <person name="DiFazio S."/>
            <person name="Duplessis S."/>
            <person name="Fraissinet-Tachet L."/>
            <person name="Lucic E."/>
            <person name="Frey-Klett P."/>
            <person name="Fourrey C."/>
            <person name="Feussner I."/>
            <person name="Gay G."/>
            <person name="Grimwood J."/>
            <person name="Hoegger P.J."/>
            <person name="Jain P."/>
            <person name="Kilaru S."/>
            <person name="Labbe J."/>
            <person name="Lin Y.C."/>
            <person name="Legue V."/>
            <person name="Le Tacon F."/>
            <person name="Marmeisse R."/>
            <person name="Melayah D."/>
            <person name="Montanini B."/>
            <person name="Muratet M."/>
            <person name="Nehls U."/>
            <person name="Niculita-Hirzel H."/>
            <person name="Oudot-Le Secq M.P."/>
            <person name="Peter M."/>
            <person name="Quesneville H."/>
            <person name="Rajashekar B."/>
            <person name="Reich M."/>
            <person name="Rouhier N."/>
            <person name="Schmutz J."/>
            <person name="Yin T."/>
            <person name="Chalot M."/>
            <person name="Henrissat B."/>
            <person name="Kuees U."/>
            <person name="Lucas S."/>
            <person name="Van de Peer Y."/>
            <person name="Podila G.K."/>
            <person name="Polle A."/>
            <person name="Pukkila P.J."/>
            <person name="Richardson P.M."/>
            <person name="Rouze P."/>
            <person name="Sanders I.R."/>
            <person name="Stajich J.E."/>
            <person name="Tunlid A."/>
            <person name="Tuskan G."/>
            <person name="Grigoriev I.V."/>
        </authorList>
    </citation>
    <scope>NUCLEOTIDE SEQUENCE [LARGE SCALE GENOMIC DNA]</scope>
    <source>
        <strain evidence="2">S238N-H82 / ATCC MYA-4686</strain>
    </source>
</reference>
<keyword evidence="2" id="KW-1185">Reference proteome</keyword>
<dbReference type="AlphaFoldDB" id="B0D6U6"/>
<evidence type="ECO:0000313" key="1">
    <source>
        <dbReference type="EMBL" id="EDR09285.1"/>
    </source>
</evidence>
<accession>B0D6U6</accession>
<dbReference type="RefSeq" id="XP_001879634.1">
    <property type="nucleotide sequence ID" value="XM_001879599.1"/>
</dbReference>
<name>B0D6U6_LACBS</name>
<dbReference type="KEGG" id="lbc:LACBIDRAFT_325968"/>
<sequence>MPFGFLMNESWMLKKALELGYCNYKYNPKTYTYREHGDKAFNEMIEIIDASGIIPGLTHTCVWVGENMTMGFWVIPDEIVMNPYKHENIHNLQAFRCLANIPSWEVLRFWPSSETDPLPLMLEGVHKLPAPYAAMALESSPFYSED</sequence>
<dbReference type="HOGENOM" id="CLU_1777781_0_0_1"/>
<organism evidence="2">
    <name type="scientific">Laccaria bicolor (strain S238N-H82 / ATCC MYA-4686)</name>
    <name type="common">Bicoloured deceiver</name>
    <name type="synonym">Laccaria laccata var. bicolor</name>
    <dbReference type="NCBI Taxonomy" id="486041"/>
    <lineage>
        <taxon>Eukaryota</taxon>
        <taxon>Fungi</taxon>
        <taxon>Dikarya</taxon>
        <taxon>Basidiomycota</taxon>
        <taxon>Agaricomycotina</taxon>
        <taxon>Agaricomycetes</taxon>
        <taxon>Agaricomycetidae</taxon>
        <taxon>Agaricales</taxon>
        <taxon>Agaricineae</taxon>
        <taxon>Hydnangiaceae</taxon>
        <taxon>Laccaria</taxon>
    </lineage>
</organism>
<proteinExistence type="predicted"/>
<dbReference type="InParanoid" id="B0D6U6"/>
<protein>
    <submittedName>
        <fullName evidence="1">Predicted protein</fullName>
    </submittedName>
</protein>
<dbReference type="OrthoDB" id="10277276at2759"/>
<evidence type="ECO:0000313" key="2">
    <source>
        <dbReference type="Proteomes" id="UP000001194"/>
    </source>
</evidence>